<dbReference type="SUPFAM" id="SSF141571">
    <property type="entry name" value="Pentapeptide repeat-like"/>
    <property type="match status" value="1"/>
</dbReference>
<feature type="non-terminal residue" evidence="1">
    <location>
        <position position="1"/>
    </location>
</feature>
<gene>
    <name evidence="1" type="ORF">S03H2_22536</name>
</gene>
<dbReference type="Gene3D" id="2.160.20.80">
    <property type="entry name" value="E3 ubiquitin-protein ligase SopA"/>
    <property type="match status" value="1"/>
</dbReference>
<organism evidence="1">
    <name type="scientific">marine sediment metagenome</name>
    <dbReference type="NCBI Taxonomy" id="412755"/>
    <lineage>
        <taxon>unclassified sequences</taxon>
        <taxon>metagenomes</taxon>
        <taxon>ecological metagenomes</taxon>
    </lineage>
</organism>
<sequence>GADLGGAHLEGADLTDARLEEANLASAHLERASLAFANLKGVNLAHAQLERAELLNANLEGADLWGAKLNLAYLEGTKWSPATQLEQVDWGQVGQEAEGEFETAERIYRSLEKWHGEHGIRDLASGFAYKKQRARRKAIGAETRRKFREALKWRG</sequence>
<name>X1FYP2_9ZZZZ</name>
<proteinExistence type="predicted"/>
<dbReference type="PANTHER" id="PTHR14136">
    <property type="entry name" value="BTB_POZ DOMAIN-CONTAINING PROTEIN KCTD9"/>
    <property type="match status" value="1"/>
</dbReference>
<protein>
    <recommendedName>
        <fullName evidence="2">Pentapeptide repeat-containing protein</fullName>
    </recommendedName>
</protein>
<dbReference type="EMBL" id="BARU01012150">
    <property type="protein sequence ID" value="GAH37665.1"/>
    <property type="molecule type" value="Genomic_DNA"/>
</dbReference>
<evidence type="ECO:0000313" key="1">
    <source>
        <dbReference type="EMBL" id="GAH37665.1"/>
    </source>
</evidence>
<reference evidence="1" key="1">
    <citation type="journal article" date="2014" name="Front. Microbiol.">
        <title>High frequency of phylogenetically diverse reductive dehalogenase-homologous genes in deep subseafloor sedimentary metagenomes.</title>
        <authorList>
            <person name="Kawai M."/>
            <person name="Futagami T."/>
            <person name="Toyoda A."/>
            <person name="Takaki Y."/>
            <person name="Nishi S."/>
            <person name="Hori S."/>
            <person name="Arai W."/>
            <person name="Tsubouchi T."/>
            <person name="Morono Y."/>
            <person name="Uchiyama I."/>
            <person name="Ito T."/>
            <person name="Fujiyama A."/>
            <person name="Inagaki F."/>
            <person name="Takami H."/>
        </authorList>
    </citation>
    <scope>NUCLEOTIDE SEQUENCE</scope>
    <source>
        <strain evidence="1">Expedition CK06-06</strain>
    </source>
</reference>
<evidence type="ECO:0008006" key="2">
    <source>
        <dbReference type="Google" id="ProtNLM"/>
    </source>
</evidence>
<dbReference type="Pfam" id="PF00805">
    <property type="entry name" value="Pentapeptide"/>
    <property type="match status" value="2"/>
</dbReference>
<dbReference type="InterPro" id="IPR051082">
    <property type="entry name" value="Pentapeptide-BTB/POZ_domain"/>
</dbReference>
<accession>X1FYP2</accession>
<comment type="caution">
    <text evidence="1">The sequence shown here is derived from an EMBL/GenBank/DDBJ whole genome shotgun (WGS) entry which is preliminary data.</text>
</comment>
<dbReference type="InterPro" id="IPR001646">
    <property type="entry name" value="5peptide_repeat"/>
</dbReference>
<dbReference type="AlphaFoldDB" id="X1FYP2"/>
<dbReference type="PANTHER" id="PTHR14136:SF17">
    <property type="entry name" value="BTB_POZ DOMAIN-CONTAINING PROTEIN KCTD9"/>
    <property type="match status" value="1"/>
</dbReference>